<evidence type="ECO:0000256" key="3">
    <source>
        <dbReference type="ARBA" id="ARBA00022776"/>
    </source>
</evidence>
<dbReference type="GO" id="GO:0005680">
    <property type="term" value="C:anaphase-promoting complex"/>
    <property type="evidence" value="ECO:0007669"/>
    <property type="project" value="InterPro"/>
</dbReference>
<keyword evidence="3" id="KW-0498">Mitosis</keyword>
<organism evidence="5 6">
    <name type="scientific">Thraustotheca clavata</name>
    <dbReference type="NCBI Taxonomy" id="74557"/>
    <lineage>
        <taxon>Eukaryota</taxon>
        <taxon>Sar</taxon>
        <taxon>Stramenopiles</taxon>
        <taxon>Oomycota</taxon>
        <taxon>Saprolegniomycetes</taxon>
        <taxon>Saprolegniales</taxon>
        <taxon>Achlyaceae</taxon>
        <taxon>Thraustotheca</taxon>
    </lineage>
</organism>
<evidence type="ECO:0000313" key="6">
    <source>
        <dbReference type="Proteomes" id="UP000243217"/>
    </source>
</evidence>
<keyword evidence="2" id="KW-0132">Cell division</keyword>
<comment type="similarity">
    <text evidence="1">Belongs to the APC1 family.</text>
</comment>
<comment type="caution">
    <text evidence="5">The sequence shown here is derived from an EMBL/GenBank/DDBJ whole genome shotgun (WGS) entry which is preliminary data.</text>
</comment>
<evidence type="ECO:0000256" key="2">
    <source>
        <dbReference type="ARBA" id="ARBA00022618"/>
    </source>
</evidence>
<reference evidence="5 6" key="1">
    <citation type="journal article" date="2014" name="Genome Biol. Evol.">
        <title>The secreted proteins of Achlya hypogyna and Thraustotheca clavata identify the ancestral oomycete secretome and reveal gene acquisitions by horizontal gene transfer.</title>
        <authorList>
            <person name="Misner I."/>
            <person name="Blouin N."/>
            <person name="Leonard G."/>
            <person name="Richards T.A."/>
            <person name="Lane C.E."/>
        </authorList>
    </citation>
    <scope>NUCLEOTIDE SEQUENCE [LARGE SCALE GENOMIC DNA]</scope>
    <source>
        <strain evidence="5 6">ATCC 34112</strain>
    </source>
</reference>
<dbReference type="InterPro" id="IPR011989">
    <property type="entry name" value="ARM-like"/>
</dbReference>
<protein>
    <submittedName>
        <fullName evidence="5">Anaphase-promoting complex subunit 1 isoform X16</fullName>
    </submittedName>
</protein>
<evidence type="ECO:0000256" key="4">
    <source>
        <dbReference type="ARBA" id="ARBA00023306"/>
    </source>
</evidence>
<dbReference type="Gene3D" id="1.25.10.10">
    <property type="entry name" value="Leucine-rich Repeat Variant"/>
    <property type="match status" value="2"/>
</dbReference>
<dbReference type="GO" id="GO:0031145">
    <property type="term" value="P:anaphase-promoting complex-dependent catabolic process"/>
    <property type="evidence" value="ECO:0007669"/>
    <property type="project" value="TreeGrafter"/>
</dbReference>
<dbReference type="InterPro" id="IPR024990">
    <property type="entry name" value="Apc1"/>
</dbReference>
<dbReference type="PANTHER" id="PTHR12827">
    <property type="entry name" value="MEIOTIC CHECKPOINT REGULATOR TSG24 FAMILY MEMBER"/>
    <property type="match status" value="1"/>
</dbReference>
<dbReference type="GO" id="GO:0007091">
    <property type="term" value="P:metaphase/anaphase transition of mitotic cell cycle"/>
    <property type="evidence" value="ECO:0007669"/>
    <property type="project" value="TreeGrafter"/>
</dbReference>
<keyword evidence="4" id="KW-0131">Cell cycle</keyword>
<proteinExistence type="inferred from homology"/>
<evidence type="ECO:0000256" key="1">
    <source>
        <dbReference type="ARBA" id="ARBA00010547"/>
    </source>
</evidence>
<dbReference type="GO" id="GO:0060090">
    <property type="term" value="F:molecular adaptor activity"/>
    <property type="evidence" value="ECO:0007669"/>
    <property type="project" value="TreeGrafter"/>
</dbReference>
<evidence type="ECO:0000313" key="5">
    <source>
        <dbReference type="EMBL" id="OQR92050.1"/>
    </source>
</evidence>
<keyword evidence="6" id="KW-1185">Reference proteome</keyword>
<dbReference type="GO" id="GO:0051301">
    <property type="term" value="P:cell division"/>
    <property type="evidence" value="ECO:0007669"/>
    <property type="project" value="UniProtKB-KW"/>
</dbReference>
<name>A0A1V9Z2L5_9STRA</name>
<sequence>MLRLEDHGVVPHTNTICVRGQSVDCTKAQGRVLDRSFRTAALDVAVDASSVCVLSQHDRLTCFAATGAVLDVPLPFNASSIFAMQRGILIERQRAGIDKSPMLFSLSDPLEEIKPVVLQSNRHKKCHFVADSMEIVVHVHHTPPFVLFYHEKSGKFCLRRIVASIAHEKQTKTDSILPEIVLESVWESNAVRGLKREEIDVFVATDVDNCPLLGIMIKQKQSLMLQRLQYDTKTQTLQAKTSSSSYLCCSSAMPLCAEKKLMFGQDLVVLELDHTLALYRGCHKLCKLTMNSPITSNPEIIPPQLPFGCGSPIAADSDHHMLDFTSIDEIQPAKMTELAMSGQSNAFDIKYDDGTIREFAVPISLTSWPLLEQIFELLNGTIDPLILAKWRIHILSTLNPWNSFQESLIPPSTVPEAPSSAFEKLLSSNFHATYLSSRKHHGQVPIRRASSSQVKGIQELEQYRVKIFEVLHLLYEDMKLSSRTQVFRRQLVVVLVALAQYYGWSNYIKHYATDFGPNMVDSSISMKLSPVQPFQDSKHVPVDIMAWLQQKIATHHFNAMEVKKKGLHRHVDAFPVLSGLTRTLHVTELYERLYPDSPMPFITRARNVVSYLAGLNWTWEGLPVGVVLPIRYAIYVVMYFPLNTISREECVLISRPDLLPDDHELPLTHNLPILETGAEEHSKDNDDGLADGLADVIVSNQQLYPKDQRLKEVARLLRSNRPMHLKIQRESHHTDADILSLQQARLLLLCKRSMALAVARGIVTLGSLASHTSSSVSTSPFTASLPIPQVPLVARVSGTNAKIVLDMTGYKDITHWPQFHNGVATALRLTPSDRVTVQWVLSHQPKPITEDSEDAIREYEEACAGHAGFLLGLGLQGHLQCQSPTTTYKYLSLGHELTSVGFLLGTAASTLHHSKDMNIERAVSKMLSMHIPSLWPPSFSHLHVPPSAQTAAILGIGILHQSTGHRLMTEFLLTEMTQGPAFVGPPTLNSTTPSSEAVQYEGYALATGFALGLILLGRRNDPGLVDLDLDAKLTKCMIGGEKDQTNERQAEQNCILKTRKKQHRECINVDVSASGSAFALAFAYMWSNNPSIAQRLQVPSTLVLLEAVRPDVLFVRVVAANLVLWDSIEPTVNWVLDNQLPAPLRPRQEVNNSSDATTVQEAYANIVAGACFSISLRFAGTHHPEAKATLLFFINEFQQRRAKPSRDMNRVTLERVLGTLAQCLALVMVGTGDVDCMRLLRGIMLRQKADAFGDVTYGNHMATSSAMGLLFLGGGRYSIKTTKLAIAMLVISLYPMYPTKTTDQRYHMQALRHLYVLAIDRTRLVRAMDVDTQQLISIPFKLWTTIEPKPLRLHTPFLLPTIELLQRLQVDSADHFPIEINWQNQDARVSLLSKTGILRVKRKQGAHDRKVENSYLDRFHQLFSTKSDAMWPTFLRRLVEECQQQNKPDIAALYLNAKLCEQDLLAGRIQDTLMVANLQLMQLHMELEAHTFQQQATSTQDTVMLAQLINEDFILGCSNALLSYFERLDMPKATHDDEEQEFPLSLIHAAFLRYLGSPSLTQLE</sequence>
<dbReference type="EMBL" id="JNBS01002360">
    <property type="protein sequence ID" value="OQR92050.1"/>
    <property type="molecule type" value="Genomic_DNA"/>
</dbReference>
<dbReference type="PANTHER" id="PTHR12827:SF3">
    <property type="entry name" value="ANAPHASE-PROMOTING COMPLEX SUBUNIT 1"/>
    <property type="match status" value="1"/>
</dbReference>
<dbReference type="STRING" id="74557.A0A1V9Z2L5"/>
<dbReference type="GO" id="GO:0070979">
    <property type="term" value="P:protein K11-linked ubiquitination"/>
    <property type="evidence" value="ECO:0007669"/>
    <property type="project" value="TreeGrafter"/>
</dbReference>
<gene>
    <name evidence="5" type="ORF">THRCLA_08799</name>
</gene>
<dbReference type="Proteomes" id="UP000243217">
    <property type="component" value="Unassembled WGS sequence"/>
</dbReference>
<dbReference type="OrthoDB" id="26401at2759"/>
<accession>A0A1V9Z2L5</accession>